<keyword evidence="1" id="KW-0418">Kinase</keyword>
<organism evidence="3 4">
    <name type="scientific">Streptomyces acidicola</name>
    <dbReference type="NCBI Taxonomy" id="2596892"/>
    <lineage>
        <taxon>Bacteria</taxon>
        <taxon>Bacillati</taxon>
        <taxon>Actinomycetota</taxon>
        <taxon>Actinomycetes</taxon>
        <taxon>Kitasatosporales</taxon>
        <taxon>Streptomycetaceae</taxon>
        <taxon>Streptomyces</taxon>
    </lineage>
</organism>
<dbReference type="RefSeq" id="WP_152864202.1">
    <property type="nucleotide sequence ID" value="NZ_VMNX01000066.1"/>
</dbReference>
<proteinExistence type="predicted"/>
<dbReference type="GO" id="GO:0004674">
    <property type="term" value="F:protein serine/threonine kinase activity"/>
    <property type="evidence" value="ECO:0007669"/>
    <property type="project" value="UniProtKB-KW"/>
</dbReference>
<dbReference type="GO" id="GO:0005524">
    <property type="term" value="F:ATP binding"/>
    <property type="evidence" value="ECO:0007669"/>
    <property type="project" value="UniProtKB-KW"/>
</dbReference>
<keyword evidence="1" id="KW-0723">Serine/threonine-protein kinase</keyword>
<keyword evidence="3" id="KW-0067">ATP-binding</keyword>
<dbReference type="Proteomes" id="UP000373149">
    <property type="component" value="Unassembled WGS sequence"/>
</dbReference>
<sequence>MVTVSPSDCALPEISSSENWCYVLRLPNDLHSARVARMTVRAALTSHGLKELLDVTELLTSELVTNAYRHAKGPASLRLRALGEGRLRVFVWDTDPYIPPPFDEPPAKGAPPPAAPPPVDATHGRGLLLVRQCADAWGGWPLGGDRFGRSAGKLMWFEVGGAGARCQREVA</sequence>
<dbReference type="InterPro" id="IPR003594">
    <property type="entry name" value="HATPase_dom"/>
</dbReference>
<dbReference type="Gene3D" id="3.30.565.10">
    <property type="entry name" value="Histidine kinase-like ATPase, C-terminal domain"/>
    <property type="match status" value="1"/>
</dbReference>
<dbReference type="SUPFAM" id="SSF55874">
    <property type="entry name" value="ATPase domain of HSP90 chaperone/DNA topoisomerase II/histidine kinase"/>
    <property type="match status" value="1"/>
</dbReference>
<gene>
    <name evidence="3" type="ORF">FPZ41_19110</name>
</gene>
<dbReference type="InterPro" id="IPR050267">
    <property type="entry name" value="Anti-sigma-factor_SerPK"/>
</dbReference>
<dbReference type="CDD" id="cd16936">
    <property type="entry name" value="HATPase_RsbW-like"/>
    <property type="match status" value="1"/>
</dbReference>
<dbReference type="AlphaFoldDB" id="A0A5N8WT40"/>
<dbReference type="Pfam" id="PF13581">
    <property type="entry name" value="HATPase_c_2"/>
    <property type="match status" value="1"/>
</dbReference>
<name>A0A5N8WT40_9ACTN</name>
<evidence type="ECO:0000259" key="2">
    <source>
        <dbReference type="Pfam" id="PF13581"/>
    </source>
</evidence>
<comment type="caution">
    <text evidence="3">The sequence shown here is derived from an EMBL/GenBank/DDBJ whole genome shotgun (WGS) entry which is preliminary data.</text>
</comment>
<keyword evidence="4" id="KW-1185">Reference proteome</keyword>
<reference evidence="3 4" key="1">
    <citation type="submission" date="2019-09" db="EMBL/GenBank/DDBJ databases">
        <authorList>
            <person name="Duangmal K."/>
            <person name="Teo W.F.A."/>
            <person name="Lipun K."/>
        </authorList>
    </citation>
    <scope>NUCLEOTIDE SEQUENCE [LARGE SCALE GENOMIC DNA]</scope>
    <source>
        <strain evidence="3 4">K1PN6</strain>
    </source>
</reference>
<accession>A0A5N8WT40</accession>
<dbReference type="EMBL" id="VMNX01000066">
    <property type="protein sequence ID" value="MPY50570.1"/>
    <property type="molecule type" value="Genomic_DNA"/>
</dbReference>
<feature type="domain" description="Histidine kinase/HSP90-like ATPase" evidence="2">
    <location>
        <begin position="27"/>
        <end position="136"/>
    </location>
</feature>
<protein>
    <submittedName>
        <fullName evidence="3">ATP-binding protein</fullName>
    </submittedName>
</protein>
<dbReference type="PANTHER" id="PTHR35526:SF3">
    <property type="entry name" value="ANTI-SIGMA-F FACTOR RSBW"/>
    <property type="match status" value="1"/>
</dbReference>
<evidence type="ECO:0000313" key="4">
    <source>
        <dbReference type="Proteomes" id="UP000373149"/>
    </source>
</evidence>
<keyword evidence="3" id="KW-0547">Nucleotide-binding</keyword>
<dbReference type="PANTHER" id="PTHR35526">
    <property type="entry name" value="ANTI-SIGMA-F FACTOR RSBW-RELATED"/>
    <property type="match status" value="1"/>
</dbReference>
<keyword evidence="1" id="KW-0808">Transferase</keyword>
<evidence type="ECO:0000256" key="1">
    <source>
        <dbReference type="ARBA" id="ARBA00022527"/>
    </source>
</evidence>
<dbReference type="InterPro" id="IPR036890">
    <property type="entry name" value="HATPase_C_sf"/>
</dbReference>
<evidence type="ECO:0000313" key="3">
    <source>
        <dbReference type="EMBL" id="MPY50570.1"/>
    </source>
</evidence>